<gene>
    <name evidence="2" type="ORF">PXEA_LOCUS17595</name>
</gene>
<evidence type="ECO:0000313" key="3">
    <source>
        <dbReference type="Proteomes" id="UP000784294"/>
    </source>
</evidence>
<comment type="caution">
    <text evidence="2">The sequence shown here is derived from an EMBL/GenBank/DDBJ whole genome shotgun (WGS) entry which is preliminary data.</text>
</comment>
<feature type="compositionally biased region" description="Polar residues" evidence="1">
    <location>
        <begin position="64"/>
        <end position="77"/>
    </location>
</feature>
<name>A0A448WZM7_9PLAT</name>
<keyword evidence="3" id="KW-1185">Reference proteome</keyword>
<dbReference type="AlphaFoldDB" id="A0A448WZM7"/>
<reference evidence="2" key="1">
    <citation type="submission" date="2018-11" db="EMBL/GenBank/DDBJ databases">
        <authorList>
            <consortium name="Pathogen Informatics"/>
        </authorList>
    </citation>
    <scope>NUCLEOTIDE SEQUENCE</scope>
</reference>
<dbReference type="EMBL" id="CAAALY010066211">
    <property type="protein sequence ID" value="VEL24155.1"/>
    <property type="molecule type" value="Genomic_DNA"/>
</dbReference>
<accession>A0A448WZM7</accession>
<evidence type="ECO:0000313" key="2">
    <source>
        <dbReference type="EMBL" id="VEL24155.1"/>
    </source>
</evidence>
<dbReference type="Proteomes" id="UP000784294">
    <property type="component" value="Unassembled WGS sequence"/>
</dbReference>
<evidence type="ECO:0000256" key="1">
    <source>
        <dbReference type="SAM" id="MobiDB-lite"/>
    </source>
</evidence>
<sequence>MHRLACVVYRQSRKDRRKVIDSGGLRRLDSTRSKSTQLNSVQLAQFDATQLNSTRLDSTRLDSGAQSQRQPTGQGTELSAPAPSSRPDLSVGCAHSVLQEVARPVGLCCPRVNFASTHLLDIYTLRMPFCRQDEETS</sequence>
<feature type="region of interest" description="Disordered" evidence="1">
    <location>
        <begin position="54"/>
        <end position="89"/>
    </location>
</feature>
<protein>
    <submittedName>
        <fullName evidence="2">Uncharacterized protein</fullName>
    </submittedName>
</protein>
<organism evidence="2 3">
    <name type="scientific">Protopolystoma xenopodis</name>
    <dbReference type="NCBI Taxonomy" id="117903"/>
    <lineage>
        <taxon>Eukaryota</taxon>
        <taxon>Metazoa</taxon>
        <taxon>Spiralia</taxon>
        <taxon>Lophotrochozoa</taxon>
        <taxon>Platyhelminthes</taxon>
        <taxon>Monogenea</taxon>
        <taxon>Polyopisthocotylea</taxon>
        <taxon>Polystomatidea</taxon>
        <taxon>Polystomatidae</taxon>
        <taxon>Protopolystoma</taxon>
    </lineage>
</organism>
<proteinExistence type="predicted"/>